<reference evidence="6 7" key="1">
    <citation type="submission" date="2015-07" db="EMBL/GenBank/DDBJ databases">
        <authorList>
            <person name="Noorani M."/>
        </authorList>
    </citation>
    <scope>NUCLEOTIDE SEQUENCE [LARGE SCALE GENOMIC DNA]</scope>
    <source>
        <strain evidence="6 7">CECT 7802</strain>
    </source>
</reference>
<proteinExistence type="inferred from homology"/>
<evidence type="ECO:0000256" key="3">
    <source>
        <dbReference type="ARBA" id="ARBA00022801"/>
    </source>
</evidence>
<sequence>MTSDAIVTLPYRPCAGVCLTNPDGLIWVGERMNFPGAWQMPQGGIDPGEDPRAAALRELHEETGIAPDAVQMIDALDDPLAYDLPEELVGKLWKGRYRGQRQHWFRFTYDGPDDAVDLDFHEREFARWAWMPADAVLASIVPFKRDIYRSVLTGFGLLAA</sequence>
<keyword evidence="7" id="KW-1185">Reference proteome</keyword>
<dbReference type="CDD" id="cd03671">
    <property type="entry name" value="NUDIX_Ap4A_hydrolase_plant_like"/>
    <property type="match status" value="1"/>
</dbReference>
<dbReference type="PANTHER" id="PTHR11839:SF22">
    <property type="entry name" value="NUDIX HYDROLASE 26, CHLOROPLASTIC"/>
    <property type="match status" value="1"/>
</dbReference>
<dbReference type="InterPro" id="IPR015797">
    <property type="entry name" value="NUDIX_hydrolase-like_dom_sf"/>
</dbReference>
<comment type="cofactor">
    <cofactor evidence="2">
        <name>Mg(2+)</name>
        <dbReference type="ChEBI" id="CHEBI:18420"/>
    </cofactor>
</comment>
<dbReference type="STRING" id="420998.JDO7802_01313"/>
<dbReference type="Gene3D" id="3.90.79.10">
    <property type="entry name" value="Nucleoside Triphosphate Pyrophosphohydrolase"/>
    <property type="match status" value="1"/>
</dbReference>
<protein>
    <recommendedName>
        <fullName evidence="4">RNA pyrophosphohydrolase</fullName>
        <ecNumber evidence="4">3.6.1.-</ecNumber>
    </recommendedName>
    <alternativeName>
        <fullName evidence="4">(Di)nucleoside polyphosphate hydrolase</fullName>
    </alternativeName>
</protein>
<dbReference type="PROSITE" id="PS00893">
    <property type="entry name" value="NUDIX_BOX"/>
    <property type="match status" value="1"/>
</dbReference>
<evidence type="ECO:0000313" key="7">
    <source>
        <dbReference type="Proteomes" id="UP000049222"/>
    </source>
</evidence>
<dbReference type="HAMAP" id="MF_00298">
    <property type="entry name" value="Nudix_RppH"/>
    <property type="match status" value="1"/>
</dbReference>
<evidence type="ECO:0000256" key="2">
    <source>
        <dbReference type="ARBA" id="ARBA00001946"/>
    </source>
</evidence>
<dbReference type="PANTHER" id="PTHR11839">
    <property type="entry name" value="UDP/ADP-SUGAR PYROPHOSPHATASE"/>
    <property type="match status" value="1"/>
</dbReference>
<comment type="cofactor">
    <cofactor evidence="4">
        <name>a divalent metal cation</name>
        <dbReference type="ChEBI" id="CHEBI:60240"/>
    </cofactor>
</comment>
<organism evidence="6 7">
    <name type="scientific">Jannaschia donghaensis</name>
    <dbReference type="NCBI Taxonomy" id="420998"/>
    <lineage>
        <taxon>Bacteria</taxon>
        <taxon>Pseudomonadati</taxon>
        <taxon>Pseudomonadota</taxon>
        <taxon>Alphaproteobacteria</taxon>
        <taxon>Rhodobacterales</taxon>
        <taxon>Roseobacteraceae</taxon>
        <taxon>Jannaschia</taxon>
    </lineage>
</organism>
<dbReference type="GO" id="GO:0019693">
    <property type="term" value="P:ribose phosphate metabolic process"/>
    <property type="evidence" value="ECO:0007669"/>
    <property type="project" value="TreeGrafter"/>
</dbReference>
<dbReference type="NCBIfam" id="NF001938">
    <property type="entry name" value="PRK00714.1-5"/>
    <property type="match status" value="1"/>
</dbReference>
<dbReference type="OrthoDB" id="9816040at2"/>
<dbReference type="EC" id="3.6.1.-" evidence="4"/>
<comment type="cofactor">
    <cofactor evidence="1">
        <name>Mn(2+)</name>
        <dbReference type="ChEBI" id="CHEBI:29035"/>
    </cofactor>
</comment>
<dbReference type="GO" id="GO:0034432">
    <property type="term" value="F:bis(5'-adenosyl)-pentaphosphatase activity"/>
    <property type="evidence" value="ECO:0007669"/>
    <property type="project" value="TreeGrafter"/>
</dbReference>
<dbReference type="InterPro" id="IPR020084">
    <property type="entry name" value="NUDIX_hydrolase_CS"/>
</dbReference>
<feature type="short sequence motif" description="Nudix box" evidence="4">
    <location>
        <begin position="43"/>
        <end position="64"/>
    </location>
</feature>
<dbReference type="EMBL" id="CXSU01000011">
    <property type="protein sequence ID" value="CTQ49300.1"/>
    <property type="molecule type" value="Genomic_DNA"/>
</dbReference>
<dbReference type="Proteomes" id="UP000049222">
    <property type="component" value="Unassembled WGS sequence"/>
</dbReference>
<dbReference type="SUPFAM" id="SSF55811">
    <property type="entry name" value="Nudix"/>
    <property type="match status" value="1"/>
</dbReference>
<dbReference type="PROSITE" id="PS51462">
    <property type="entry name" value="NUDIX"/>
    <property type="match status" value="1"/>
</dbReference>
<keyword evidence="3 4" id="KW-0378">Hydrolase</keyword>
<dbReference type="GO" id="GO:0008893">
    <property type="term" value="F:guanosine-3',5'-bis(diphosphate) 3'-diphosphatase activity"/>
    <property type="evidence" value="ECO:0007669"/>
    <property type="project" value="TreeGrafter"/>
</dbReference>
<evidence type="ECO:0000313" key="6">
    <source>
        <dbReference type="EMBL" id="CTQ49300.1"/>
    </source>
</evidence>
<dbReference type="InterPro" id="IPR020476">
    <property type="entry name" value="Nudix_hydrolase"/>
</dbReference>
<feature type="domain" description="Nudix hydrolase" evidence="5">
    <location>
        <begin position="10"/>
        <end position="153"/>
    </location>
</feature>
<evidence type="ECO:0000256" key="4">
    <source>
        <dbReference type="HAMAP-Rule" id="MF_00298"/>
    </source>
</evidence>
<comment type="similarity">
    <text evidence="4">Belongs to the Nudix hydrolase family. RppH subfamily.</text>
</comment>
<dbReference type="InterPro" id="IPR022927">
    <property type="entry name" value="RppH"/>
</dbReference>
<dbReference type="InterPro" id="IPR000086">
    <property type="entry name" value="NUDIX_hydrolase_dom"/>
</dbReference>
<dbReference type="AlphaFoldDB" id="A0A0M6YH69"/>
<dbReference type="Pfam" id="PF00293">
    <property type="entry name" value="NUDIX"/>
    <property type="match status" value="1"/>
</dbReference>
<accession>A0A0M6YH69</accession>
<name>A0A0M6YH69_9RHOB</name>
<dbReference type="GO" id="GO:0006753">
    <property type="term" value="P:nucleoside phosphate metabolic process"/>
    <property type="evidence" value="ECO:0007669"/>
    <property type="project" value="TreeGrafter"/>
</dbReference>
<gene>
    <name evidence="4 6" type="primary">rppH</name>
    <name evidence="4" type="synonym">nudH</name>
    <name evidence="6" type="ORF">JDO7802_01313</name>
</gene>
<comment type="function">
    <text evidence="4">Accelerates the degradation of transcripts by removing pyrophosphate from the 5'-end of triphosphorylated RNA, leading to a more labile monophosphorylated state that can stimulate subsequent ribonuclease cleavage.</text>
</comment>
<evidence type="ECO:0000256" key="1">
    <source>
        <dbReference type="ARBA" id="ARBA00001936"/>
    </source>
</evidence>
<dbReference type="PRINTS" id="PR00502">
    <property type="entry name" value="NUDIXFAMILY"/>
</dbReference>
<evidence type="ECO:0000259" key="5">
    <source>
        <dbReference type="PROSITE" id="PS51462"/>
    </source>
</evidence>
<dbReference type="RefSeq" id="WP_055083792.1">
    <property type="nucleotide sequence ID" value="NZ_CXSU01000011.1"/>
</dbReference>